<dbReference type="PANTHER" id="PTHR19879">
    <property type="entry name" value="TRANSCRIPTION INITIATION FACTOR TFIID"/>
    <property type="match status" value="1"/>
</dbReference>
<dbReference type="OrthoDB" id="491589at2"/>
<dbReference type="SMART" id="SM00320">
    <property type="entry name" value="WD40"/>
    <property type="match status" value="6"/>
</dbReference>
<dbReference type="InterPro" id="IPR029030">
    <property type="entry name" value="Caspase-like_dom_sf"/>
</dbReference>
<evidence type="ECO:0000313" key="7">
    <source>
        <dbReference type="EMBL" id="SFO00512.1"/>
    </source>
</evidence>
<protein>
    <submittedName>
        <fullName evidence="7">WD domain-containing protein, G-beta repeat-containing protein</fullName>
    </submittedName>
    <submittedName>
        <fullName evidence="6">WD40 repeat protein</fullName>
    </submittedName>
</protein>
<dbReference type="PROSITE" id="PS00018">
    <property type="entry name" value="EF_HAND_1"/>
    <property type="match status" value="1"/>
</dbReference>
<feature type="repeat" description="WD" evidence="3">
    <location>
        <begin position="404"/>
        <end position="445"/>
    </location>
</feature>
<evidence type="ECO:0000313" key="9">
    <source>
        <dbReference type="Proteomes" id="UP000270697"/>
    </source>
</evidence>
<reference evidence="6 9" key="2">
    <citation type="submission" date="2018-10" db="EMBL/GenBank/DDBJ databases">
        <title>Sequencing the genomes of 1000 actinobacteria strains.</title>
        <authorList>
            <person name="Klenk H.-P."/>
        </authorList>
    </citation>
    <scope>NUCLEOTIDE SEQUENCE [LARGE SCALE GENOMIC DNA]</scope>
    <source>
        <strain evidence="6 9">DSM 45119</strain>
    </source>
</reference>
<dbReference type="GO" id="GO:0004197">
    <property type="term" value="F:cysteine-type endopeptidase activity"/>
    <property type="evidence" value="ECO:0007669"/>
    <property type="project" value="InterPro"/>
</dbReference>
<evidence type="ECO:0000256" key="2">
    <source>
        <dbReference type="ARBA" id="ARBA00022737"/>
    </source>
</evidence>
<dbReference type="PROSITE" id="PS00678">
    <property type="entry name" value="WD_REPEATS_1"/>
    <property type="match status" value="1"/>
</dbReference>
<accession>A0A1I5DMP6</accession>
<dbReference type="PROSITE" id="PS50294">
    <property type="entry name" value="WD_REPEATS_REGION"/>
    <property type="match status" value="2"/>
</dbReference>
<evidence type="ECO:0000259" key="5">
    <source>
        <dbReference type="Pfam" id="PF00656"/>
    </source>
</evidence>
<dbReference type="SUPFAM" id="SSF50998">
    <property type="entry name" value="Quinoprotein alcohol dehydrogenase-like"/>
    <property type="match status" value="1"/>
</dbReference>
<dbReference type="InterPro" id="IPR001680">
    <property type="entry name" value="WD40_rpt"/>
</dbReference>
<proteinExistence type="predicted"/>
<name>A0A1I5DMP6_9PSEU</name>
<dbReference type="NCBIfam" id="NF047832">
    <property type="entry name" value="caspase_w_EACC1"/>
    <property type="match status" value="1"/>
</dbReference>
<dbReference type="SUPFAM" id="SSF52129">
    <property type="entry name" value="Caspase-like"/>
    <property type="match status" value="1"/>
</dbReference>
<feature type="transmembrane region" description="Helical" evidence="4">
    <location>
        <begin position="280"/>
        <end position="302"/>
    </location>
</feature>
<dbReference type="InterPro" id="IPR019775">
    <property type="entry name" value="WD40_repeat_CS"/>
</dbReference>
<dbReference type="InterPro" id="IPR011600">
    <property type="entry name" value="Pept_C14_caspase"/>
</dbReference>
<dbReference type="InterPro" id="IPR020472">
    <property type="entry name" value="WD40_PAC1"/>
</dbReference>
<dbReference type="Gene3D" id="2.130.10.10">
    <property type="entry name" value="YVTN repeat-like/Quinoprotein amine dehydrogenase"/>
    <property type="match status" value="2"/>
</dbReference>
<evidence type="ECO:0000256" key="3">
    <source>
        <dbReference type="PROSITE-ProRule" id="PRU00221"/>
    </source>
</evidence>
<feature type="repeat" description="WD" evidence="3">
    <location>
        <begin position="540"/>
        <end position="566"/>
    </location>
</feature>
<dbReference type="PROSITE" id="PS50082">
    <property type="entry name" value="WD_REPEATS_2"/>
    <property type="match status" value="4"/>
</dbReference>
<feature type="repeat" description="WD" evidence="3">
    <location>
        <begin position="369"/>
        <end position="403"/>
    </location>
</feature>
<organism evidence="7 8">
    <name type="scientific">Saccharopolyspora antimicrobica</name>
    <dbReference type="NCBI Taxonomy" id="455193"/>
    <lineage>
        <taxon>Bacteria</taxon>
        <taxon>Bacillati</taxon>
        <taxon>Actinomycetota</taxon>
        <taxon>Actinomycetes</taxon>
        <taxon>Pseudonocardiales</taxon>
        <taxon>Pseudonocardiaceae</taxon>
        <taxon>Saccharopolyspora</taxon>
    </lineage>
</organism>
<evidence type="ECO:0000256" key="1">
    <source>
        <dbReference type="ARBA" id="ARBA00022574"/>
    </source>
</evidence>
<dbReference type="EMBL" id="RBXX01000002">
    <property type="protein sequence ID" value="RKT85055.1"/>
    <property type="molecule type" value="Genomic_DNA"/>
</dbReference>
<sequence>MAGVRRALLIATSTYADAGFGRLRAPGADATGLQRVLADPAIGGYQVEILRDPEYQDAVLAIADLYAEAGPDDLVLLYVSGHGVKDDDGRLYLAVTNSRLDRLSATAIPAVFVHDRMAGSRSRAVVVWLDCCFSGAFPRGYLVRAADRHADVKEQLLRGGGAANAFADDESRGYAVMTASTALQHSAEPDGGTLAPSLFTRQLIEGLRTGDADRDRDGSVGVGELYQYVFEQLRGGPGRQQPALYSRIADELCIAHNPNRPAPAEVPEPEPAARRSRWPIWVGLLAVVVIGIAAAIAVPQLWDRFAAPAQQSVVLQHTSDVGDVSISPDGALVATASGRTGGADQGGQVQLWDARSGRRVAEFTEPDLVQAVQFSPDGSLLATGNWEDVVRLYDVAGRRQVGVLTGHGAHITGVAFSSDGRLLASTGADGQVRVWDVQEQREIAAIAPGQRCSSPAFGADAGLLVASCETGVRVWDVASRAPIAVVGGAEVIAFDRAGSLVLTDELGGVRIWDDGGRDHRPLLPSGSVPGAGDVALDPSDDRTLAASTGEGEVRIWDVRQQRVVSTLTGHTGAIGVIEFSADGRLLATASTDRTVRLWPVVAP</sequence>
<dbReference type="Pfam" id="PF00400">
    <property type="entry name" value="WD40"/>
    <property type="match status" value="4"/>
</dbReference>
<dbReference type="PRINTS" id="PR00320">
    <property type="entry name" value="GPROTEINBRPT"/>
</dbReference>
<dbReference type="RefSeq" id="WP_093155233.1">
    <property type="nucleotide sequence ID" value="NZ_FOUP01000008.1"/>
</dbReference>
<dbReference type="EMBL" id="FOUP01000008">
    <property type="protein sequence ID" value="SFO00512.1"/>
    <property type="molecule type" value="Genomic_DNA"/>
</dbReference>
<dbReference type="AlphaFoldDB" id="A0A1I5DMP6"/>
<dbReference type="Proteomes" id="UP000270697">
    <property type="component" value="Unassembled WGS sequence"/>
</dbReference>
<dbReference type="InterPro" id="IPR011047">
    <property type="entry name" value="Quinoprotein_ADH-like_sf"/>
</dbReference>
<feature type="repeat" description="WD" evidence="3">
    <location>
        <begin position="567"/>
        <end position="603"/>
    </location>
</feature>
<keyword evidence="4" id="KW-0812">Transmembrane</keyword>
<dbReference type="Proteomes" id="UP000199398">
    <property type="component" value="Unassembled WGS sequence"/>
</dbReference>
<dbReference type="InterPro" id="IPR015943">
    <property type="entry name" value="WD40/YVTN_repeat-like_dom_sf"/>
</dbReference>
<dbReference type="CDD" id="cd00200">
    <property type="entry name" value="WD40"/>
    <property type="match status" value="1"/>
</dbReference>
<gene>
    <name evidence="6" type="ORF">ATL45_3391</name>
    <name evidence="7" type="ORF">SAMN05421805_108199</name>
</gene>
<dbReference type="PANTHER" id="PTHR19879:SF9">
    <property type="entry name" value="TRANSCRIPTION INITIATION FACTOR TFIID SUBUNIT 5"/>
    <property type="match status" value="1"/>
</dbReference>
<keyword evidence="2" id="KW-0677">Repeat</keyword>
<reference evidence="7 8" key="1">
    <citation type="submission" date="2016-10" db="EMBL/GenBank/DDBJ databases">
        <authorList>
            <person name="de Groot N.N."/>
        </authorList>
    </citation>
    <scope>NUCLEOTIDE SEQUENCE [LARGE SCALE GENOMIC DNA]</scope>
    <source>
        <strain evidence="7 8">CPCC 201259</strain>
    </source>
</reference>
<keyword evidence="4" id="KW-1133">Transmembrane helix</keyword>
<evidence type="ECO:0000313" key="6">
    <source>
        <dbReference type="EMBL" id="RKT85055.1"/>
    </source>
</evidence>
<dbReference type="GO" id="GO:0006508">
    <property type="term" value="P:proteolysis"/>
    <property type="evidence" value="ECO:0007669"/>
    <property type="project" value="InterPro"/>
</dbReference>
<keyword evidence="9" id="KW-1185">Reference proteome</keyword>
<feature type="domain" description="Peptidase C14 caspase" evidence="5">
    <location>
        <begin position="5"/>
        <end position="250"/>
    </location>
</feature>
<evidence type="ECO:0000313" key="8">
    <source>
        <dbReference type="Proteomes" id="UP000199398"/>
    </source>
</evidence>
<dbReference type="InterPro" id="IPR018247">
    <property type="entry name" value="EF_Hand_1_Ca_BS"/>
</dbReference>
<keyword evidence="1 3" id="KW-0853">WD repeat</keyword>
<evidence type="ECO:0000256" key="4">
    <source>
        <dbReference type="SAM" id="Phobius"/>
    </source>
</evidence>
<keyword evidence="4" id="KW-0472">Membrane</keyword>
<dbReference type="STRING" id="455193.SAMN05421805_108199"/>
<dbReference type="Gene3D" id="3.40.50.1460">
    <property type="match status" value="1"/>
</dbReference>
<dbReference type="Pfam" id="PF00656">
    <property type="entry name" value="Peptidase_C14"/>
    <property type="match status" value="1"/>
</dbReference>